<sequence>MTPGPHQSYALVPARLPINQLTRSTVNNREEAFTQSSMRDLVQPSLEPSDLSPAEMPPPHSYK</sequence>
<proteinExistence type="predicted"/>
<comment type="caution">
    <text evidence="2">The sequence shown here is derived from an EMBL/GenBank/DDBJ whole genome shotgun (WGS) entry which is preliminary data.</text>
</comment>
<keyword evidence="3" id="KW-1185">Reference proteome</keyword>
<name>A0ABN7ED77_SPIIN</name>
<dbReference type="EMBL" id="CACRZD030000413">
    <property type="protein sequence ID" value="CAA6675872.1"/>
    <property type="molecule type" value="Genomic_DNA"/>
</dbReference>
<organism evidence="2 3">
    <name type="scientific">Spirodela intermedia</name>
    <name type="common">Intermediate duckweed</name>
    <dbReference type="NCBI Taxonomy" id="51605"/>
    <lineage>
        <taxon>Eukaryota</taxon>
        <taxon>Viridiplantae</taxon>
        <taxon>Streptophyta</taxon>
        <taxon>Embryophyta</taxon>
        <taxon>Tracheophyta</taxon>
        <taxon>Spermatophyta</taxon>
        <taxon>Magnoliopsida</taxon>
        <taxon>Liliopsida</taxon>
        <taxon>Araceae</taxon>
        <taxon>Lemnoideae</taxon>
        <taxon>Spirodela</taxon>
    </lineage>
</organism>
<evidence type="ECO:0000256" key="1">
    <source>
        <dbReference type="SAM" id="MobiDB-lite"/>
    </source>
</evidence>
<dbReference type="Proteomes" id="UP001189122">
    <property type="component" value="Unassembled WGS sequence"/>
</dbReference>
<gene>
    <name evidence="2" type="ORF">SI7747_UN022214</name>
</gene>
<protein>
    <submittedName>
        <fullName evidence="2">Uncharacterized protein</fullName>
    </submittedName>
</protein>
<feature type="region of interest" description="Disordered" evidence="1">
    <location>
        <begin position="31"/>
        <end position="63"/>
    </location>
</feature>
<evidence type="ECO:0000313" key="3">
    <source>
        <dbReference type="Proteomes" id="UP001189122"/>
    </source>
</evidence>
<reference evidence="3" key="1">
    <citation type="journal article" date="2020" name="Sci. Rep.">
        <title>Chromosome-scale genome assembly for the duckweed Spirodela intermedia, integrating cytogenetic maps, PacBio and Oxford Nanopore libraries.</title>
        <authorList>
            <person name="Hoang P.T.N."/>
            <person name="Fiebig A."/>
            <person name="Novak P."/>
            <person name="Macas J."/>
            <person name="Cao H.X."/>
            <person name="Stepanenko A."/>
            <person name="Chen G."/>
            <person name="Borisjuk N."/>
            <person name="Scholz U."/>
            <person name="Schubert I."/>
        </authorList>
    </citation>
    <scope>NUCLEOTIDE SEQUENCE [LARGE SCALE GENOMIC DNA]</scope>
</reference>
<accession>A0ABN7ED77</accession>
<evidence type="ECO:0000313" key="2">
    <source>
        <dbReference type="EMBL" id="CAA6675872.1"/>
    </source>
</evidence>